<sequence length="140" mass="15490">MNTGAATVLAADYRYYHGRGSDKVCLRRACAVNNEVIQPTWELSTKEFESLVWTGRFRYASALPTTAGLFVSALVAAWAGPQRQVSESDKPSSFHLHRESCAANFEDVITDSPFTLLADKQQEVALVHPDCPNISTQEVR</sequence>
<proteinExistence type="predicted"/>
<accession>A0AAJ8BRS2</accession>
<dbReference type="RefSeq" id="XP_059602177.1">
    <property type="nucleotide sequence ID" value="XM_059743958.1"/>
</dbReference>
<dbReference type="KEGG" id="ang:An13g03460"/>
<reference evidence="1" key="1">
    <citation type="submission" date="2025-02" db="EMBL/GenBank/DDBJ databases">
        <authorList>
            <consortium name="NCBI Genome Project"/>
        </authorList>
    </citation>
    <scope>NUCLEOTIDE SEQUENCE</scope>
</reference>
<protein>
    <submittedName>
        <fullName evidence="1">Uncharacterized protein</fullName>
    </submittedName>
</protein>
<dbReference type="GeneID" id="84592881"/>
<gene>
    <name evidence="1" type="ORF">An13g03460</name>
</gene>
<organism evidence="1">
    <name type="scientific">Aspergillus niger</name>
    <dbReference type="NCBI Taxonomy" id="5061"/>
    <lineage>
        <taxon>Eukaryota</taxon>
        <taxon>Fungi</taxon>
        <taxon>Dikarya</taxon>
        <taxon>Ascomycota</taxon>
        <taxon>Pezizomycotina</taxon>
        <taxon>Eurotiomycetes</taxon>
        <taxon>Eurotiomycetidae</taxon>
        <taxon>Eurotiales</taxon>
        <taxon>Aspergillaceae</taxon>
        <taxon>Aspergillus</taxon>
        <taxon>Aspergillus subgen. Circumdati</taxon>
    </lineage>
</organism>
<evidence type="ECO:0000313" key="1">
    <source>
        <dbReference type="RefSeq" id="XP_059602177.1"/>
    </source>
</evidence>
<reference evidence="1" key="2">
    <citation type="submission" date="2025-08" db="UniProtKB">
        <authorList>
            <consortium name="RefSeq"/>
        </authorList>
    </citation>
    <scope>IDENTIFICATION</scope>
</reference>
<dbReference type="AlphaFoldDB" id="A0AAJ8BRS2"/>
<name>A0AAJ8BRS2_ASPNG</name>
<dbReference type="VEuPathDB" id="FungiDB:An13g03460"/>